<evidence type="ECO:0000313" key="3">
    <source>
        <dbReference type="Proteomes" id="UP000308549"/>
    </source>
</evidence>
<organism evidence="2 3">
    <name type="scientific">Salinomyces thailandicus</name>
    <dbReference type="NCBI Taxonomy" id="706561"/>
    <lineage>
        <taxon>Eukaryota</taxon>
        <taxon>Fungi</taxon>
        <taxon>Dikarya</taxon>
        <taxon>Ascomycota</taxon>
        <taxon>Pezizomycotina</taxon>
        <taxon>Dothideomycetes</taxon>
        <taxon>Dothideomycetidae</taxon>
        <taxon>Mycosphaerellales</taxon>
        <taxon>Teratosphaeriaceae</taxon>
        <taxon>Salinomyces</taxon>
    </lineage>
</organism>
<protein>
    <submittedName>
        <fullName evidence="2">Uncharacterized protein</fullName>
    </submittedName>
</protein>
<feature type="region of interest" description="Disordered" evidence="1">
    <location>
        <begin position="128"/>
        <end position="173"/>
    </location>
</feature>
<keyword evidence="3" id="KW-1185">Reference proteome</keyword>
<dbReference type="Proteomes" id="UP000308549">
    <property type="component" value="Unassembled WGS sequence"/>
</dbReference>
<dbReference type="AlphaFoldDB" id="A0A4V5N4A3"/>
<reference evidence="2 3" key="1">
    <citation type="submission" date="2017-03" db="EMBL/GenBank/DDBJ databases">
        <title>Genomes of endolithic fungi from Antarctica.</title>
        <authorList>
            <person name="Coleine C."/>
            <person name="Masonjones S."/>
            <person name="Stajich J.E."/>
        </authorList>
    </citation>
    <scope>NUCLEOTIDE SEQUENCE [LARGE SCALE GENOMIC DNA]</scope>
    <source>
        <strain evidence="2 3">CCFEE 6315</strain>
    </source>
</reference>
<dbReference type="EMBL" id="NAJL01000028">
    <property type="protein sequence ID" value="TKA26449.1"/>
    <property type="molecule type" value="Genomic_DNA"/>
</dbReference>
<gene>
    <name evidence="2" type="ORF">B0A50_05285</name>
</gene>
<feature type="compositionally biased region" description="Basic and acidic residues" evidence="1">
    <location>
        <begin position="150"/>
        <end position="160"/>
    </location>
</feature>
<name>A0A4V5N4A3_9PEZI</name>
<feature type="compositionally biased region" description="Polar residues" evidence="1">
    <location>
        <begin position="163"/>
        <end position="173"/>
    </location>
</feature>
<evidence type="ECO:0000313" key="2">
    <source>
        <dbReference type="EMBL" id="TKA26449.1"/>
    </source>
</evidence>
<comment type="caution">
    <text evidence="2">The sequence shown here is derived from an EMBL/GenBank/DDBJ whole genome shotgun (WGS) entry which is preliminary data.</text>
</comment>
<accession>A0A4V5N4A3</accession>
<evidence type="ECO:0000256" key="1">
    <source>
        <dbReference type="SAM" id="MobiDB-lite"/>
    </source>
</evidence>
<proteinExistence type="predicted"/>
<sequence length="173" mass="19729">MSSPHDVTFPISPWHFFRREYEKILHLYEAGDLGGVIAAARFLLEEEEEDGVMPRSWSIRVRIVFAASVADWDLEEEILNEADKSFRVLHASSVLPSGYLDPRLCAPEVVRRDLRELSDSLARARERHDEERAATWKRRSGQERYGGSEGDDKAAAEKVSDNLLESNTTSEPR</sequence>